<dbReference type="STRING" id="670483.S7S4S6"/>
<protein>
    <submittedName>
        <fullName evidence="1">Uncharacterized protein</fullName>
    </submittedName>
</protein>
<dbReference type="Proteomes" id="UP000030669">
    <property type="component" value="Unassembled WGS sequence"/>
</dbReference>
<proteinExistence type="predicted"/>
<dbReference type="AlphaFoldDB" id="S7S4S6"/>
<dbReference type="EMBL" id="KB469296">
    <property type="protein sequence ID" value="EPQ60929.1"/>
    <property type="molecule type" value="Genomic_DNA"/>
</dbReference>
<dbReference type="RefSeq" id="XP_007861225.1">
    <property type="nucleotide sequence ID" value="XM_007863034.1"/>
</dbReference>
<evidence type="ECO:0000313" key="2">
    <source>
        <dbReference type="Proteomes" id="UP000030669"/>
    </source>
</evidence>
<organism evidence="1 2">
    <name type="scientific">Gloeophyllum trabeum (strain ATCC 11539 / FP-39264 / Madison 617)</name>
    <name type="common">Brown rot fungus</name>
    <dbReference type="NCBI Taxonomy" id="670483"/>
    <lineage>
        <taxon>Eukaryota</taxon>
        <taxon>Fungi</taxon>
        <taxon>Dikarya</taxon>
        <taxon>Basidiomycota</taxon>
        <taxon>Agaricomycotina</taxon>
        <taxon>Agaricomycetes</taxon>
        <taxon>Gloeophyllales</taxon>
        <taxon>Gloeophyllaceae</taxon>
        <taxon>Gloeophyllum</taxon>
    </lineage>
</organism>
<gene>
    <name evidence="1" type="ORF">GLOTRDRAFT_109214</name>
</gene>
<accession>S7S4S6</accession>
<name>S7S4S6_GLOTA</name>
<dbReference type="OrthoDB" id="3349961at2759"/>
<reference evidence="1 2" key="1">
    <citation type="journal article" date="2012" name="Science">
        <title>The Paleozoic origin of enzymatic lignin decomposition reconstructed from 31 fungal genomes.</title>
        <authorList>
            <person name="Floudas D."/>
            <person name="Binder M."/>
            <person name="Riley R."/>
            <person name="Barry K."/>
            <person name="Blanchette R.A."/>
            <person name="Henrissat B."/>
            <person name="Martinez A.T."/>
            <person name="Otillar R."/>
            <person name="Spatafora J.W."/>
            <person name="Yadav J.S."/>
            <person name="Aerts A."/>
            <person name="Benoit I."/>
            <person name="Boyd A."/>
            <person name="Carlson A."/>
            <person name="Copeland A."/>
            <person name="Coutinho P.M."/>
            <person name="de Vries R.P."/>
            <person name="Ferreira P."/>
            <person name="Findley K."/>
            <person name="Foster B."/>
            <person name="Gaskell J."/>
            <person name="Glotzer D."/>
            <person name="Gorecki P."/>
            <person name="Heitman J."/>
            <person name="Hesse C."/>
            <person name="Hori C."/>
            <person name="Igarashi K."/>
            <person name="Jurgens J.A."/>
            <person name="Kallen N."/>
            <person name="Kersten P."/>
            <person name="Kohler A."/>
            <person name="Kuees U."/>
            <person name="Kumar T.K.A."/>
            <person name="Kuo A."/>
            <person name="LaButti K."/>
            <person name="Larrondo L.F."/>
            <person name="Lindquist E."/>
            <person name="Ling A."/>
            <person name="Lombard V."/>
            <person name="Lucas S."/>
            <person name="Lundell T."/>
            <person name="Martin R."/>
            <person name="McLaughlin D.J."/>
            <person name="Morgenstern I."/>
            <person name="Morin E."/>
            <person name="Murat C."/>
            <person name="Nagy L.G."/>
            <person name="Nolan M."/>
            <person name="Ohm R.A."/>
            <person name="Patyshakuliyeva A."/>
            <person name="Rokas A."/>
            <person name="Ruiz-Duenas F.J."/>
            <person name="Sabat G."/>
            <person name="Salamov A."/>
            <person name="Samejima M."/>
            <person name="Schmutz J."/>
            <person name="Slot J.C."/>
            <person name="St John F."/>
            <person name="Stenlid J."/>
            <person name="Sun H."/>
            <person name="Sun S."/>
            <person name="Syed K."/>
            <person name="Tsang A."/>
            <person name="Wiebenga A."/>
            <person name="Young D."/>
            <person name="Pisabarro A."/>
            <person name="Eastwood D.C."/>
            <person name="Martin F."/>
            <person name="Cullen D."/>
            <person name="Grigoriev I.V."/>
            <person name="Hibbett D.S."/>
        </authorList>
    </citation>
    <scope>NUCLEOTIDE SEQUENCE [LARGE SCALE GENOMIC DNA]</scope>
    <source>
        <strain evidence="1 2">ATCC 11539</strain>
    </source>
</reference>
<dbReference type="eggNOG" id="ENOG502STZU">
    <property type="taxonomic scope" value="Eukaryota"/>
</dbReference>
<keyword evidence="2" id="KW-1185">Reference proteome</keyword>
<evidence type="ECO:0000313" key="1">
    <source>
        <dbReference type="EMBL" id="EPQ60929.1"/>
    </source>
</evidence>
<dbReference type="KEGG" id="gtr:GLOTRDRAFT_109214"/>
<dbReference type="GeneID" id="19298999"/>
<dbReference type="HOGENOM" id="CLU_141768_0_0_1"/>
<sequence>MKFPLRFRDDTPWEVVDQAEVEPIFMYDEEEDLTIARVCDEDMCTTYVFDVKAQKHLQKTLWYSRQTLLEGAANQGFNVLLYEGWRLTLTRKGKKHRVQVQYRGRPAYAVGKLPPIHPPPFLALLESCKFT</sequence>
<dbReference type="OMA" id="KETPWEV"/>